<dbReference type="PROSITE" id="PS51219">
    <property type="entry name" value="DPCK"/>
    <property type="match status" value="1"/>
</dbReference>
<dbReference type="GO" id="GO:0005737">
    <property type="term" value="C:cytoplasm"/>
    <property type="evidence" value="ECO:0007669"/>
    <property type="project" value="UniProtKB-SubCell"/>
</dbReference>
<keyword evidence="2 5" id="KW-0547">Nucleotide-binding</keyword>
<dbReference type="NCBIfam" id="TIGR00152">
    <property type="entry name" value="dephospho-CoA kinase"/>
    <property type="match status" value="1"/>
</dbReference>
<dbReference type="GO" id="GO:0005524">
    <property type="term" value="F:ATP binding"/>
    <property type="evidence" value="ECO:0007669"/>
    <property type="project" value="UniProtKB-UniRule"/>
</dbReference>
<dbReference type="GO" id="GO:0015937">
    <property type="term" value="P:coenzyme A biosynthetic process"/>
    <property type="evidence" value="ECO:0007669"/>
    <property type="project" value="UniProtKB-UniRule"/>
</dbReference>
<accession>A0A839HDK5</accession>
<gene>
    <name evidence="5" type="primary">coaE</name>
    <name evidence="7" type="ORF">HUK38_12385</name>
</gene>
<dbReference type="HAMAP" id="MF_00376">
    <property type="entry name" value="Dephospho_CoA_kinase"/>
    <property type="match status" value="1"/>
</dbReference>
<comment type="subcellular location">
    <subcellularLocation>
        <location evidence="5">Cytoplasm</location>
    </subcellularLocation>
</comment>
<evidence type="ECO:0000313" key="8">
    <source>
        <dbReference type="Proteomes" id="UP000548632"/>
    </source>
</evidence>
<comment type="catalytic activity">
    <reaction evidence="5">
        <text>3'-dephospho-CoA + ATP = ADP + CoA + H(+)</text>
        <dbReference type="Rhea" id="RHEA:18245"/>
        <dbReference type="ChEBI" id="CHEBI:15378"/>
        <dbReference type="ChEBI" id="CHEBI:30616"/>
        <dbReference type="ChEBI" id="CHEBI:57287"/>
        <dbReference type="ChEBI" id="CHEBI:57328"/>
        <dbReference type="ChEBI" id="CHEBI:456216"/>
        <dbReference type="EC" id="2.7.1.24"/>
    </reaction>
</comment>
<protein>
    <recommendedName>
        <fullName evidence="5 6">Dephospho-CoA kinase</fullName>
        <ecNumber evidence="5 6">2.7.1.24</ecNumber>
    </recommendedName>
    <alternativeName>
        <fullName evidence="5">Dephosphocoenzyme A kinase</fullName>
    </alternativeName>
</protein>
<dbReference type="Pfam" id="PF01121">
    <property type="entry name" value="CoaE"/>
    <property type="match status" value="1"/>
</dbReference>
<dbReference type="EC" id="2.7.1.24" evidence="5 6"/>
<dbReference type="InterPro" id="IPR027417">
    <property type="entry name" value="P-loop_NTPase"/>
</dbReference>
<dbReference type="EMBL" id="JABVCQ010000032">
    <property type="protein sequence ID" value="MBB1127015.1"/>
    <property type="molecule type" value="Genomic_DNA"/>
</dbReference>
<keyword evidence="3 5" id="KW-0067">ATP-binding</keyword>
<dbReference type="GO" id="GO:0004140">
    <property type="term" value="F:dephospho-CoA kinase activity"/>
    <property type="evidence" value="ECO:0007669"/>
    <property type="project" value="UniProtKB-UniRule"/>
</dbReference>
<dbReference type="InterPro" id="IPR001977">
    <property type="entry name" value="Depp_CoAkinase"/>
</dbReference>
<evidence type="ECO:0000256" key="2">
    <source>
        <dbReference type="ARBA" id="ARBA00022741"/>
    </source>
</evidence>
<keyword evidence="5" id="KW-0963">Cytoplasm</keyword>
<keyword evidence="5 7" id="KW-0808">Transferase</keyword>
<evidence type="ECO:0000256" key="6">
    <source>
        <dbReference type="NCBIfam" id="TIGR00152"/>
    </source>
</evidence>
<evidence type="ECO:0000256" key="4">
    <source>
        <dbReference type="ARBA" id="ARBA00022993"/>
    </source>
</evidence>
<dbReference type="PANTHER" id="PTHR10695:SF46">
    <property type="entry name" value="BIFUNCTIONAL COENZYME A SYNTHASE-RELATED"/>
    <property type="match status" value="1"/>
</dbReference>
<dbReference type="UniPathway" id="UPA00241">
    <property type="reaction ID" value="UER00356"/>
</dbReference>
<comment type="similarity">
    <text evidence="1 5">Belongs to the CoaE family.</text>
</comment>
<name>A0A839HDK5_9GAMM</name>
<comment type="pathway">
    <text evidence="5">Cofactor biosynthesis; coenzyme A biosynthesis; CoA from (R)-pantothenate: step 5/5.</text>
</comment>
<dbReference type="AlphaFoldDB" id="A0A839HDK5"/>
<evidence type="ECO:0000256" key="1">
    <source>
        <dbReference type="ARBA" id="ARBA00009018"/>
    </source>
</evidence>
<evidence type="ECO:0000256" key="5">
    <source>
        <dbReference type="HAMAP-Rule" id="MF_00376"/>
    </source>
</evidence>
<evidence type="ECO:0000256" key="3">
    <source>
        <dbReference type="ARBA" id="ARBA00022840"/>
    </source>
</evidence>
<reference evidence="7 8" key="1">
    <citation type="journal article" date="2020" name="Arch. Microbiol.">
        <title>The genome sequence of the giant phototrophic gammaproteobacterium Thiospirillum jenense gives insight into its physiological properties and phylogenetic relationships.</title>
        <authorList>
            <person name="Imhoff J.F."/>
            <person name="Meyer T.E."/>
            <person name="Kyndt J.A."/>
        </authorList>
    </citation>
    <scope>NUCLEOTIDE SEQUENCE [LARGE SCALE GENOMIC DNA]</scope>
    <source>
        <strain evidence="7 8">DSM 216</strain>
    </source>
</reference>
<sequence>MFTVALTGGIGSGKTTVAEEFAQRGIAVIDADVISHQLTAIDGAAFPMIKAAFGAQIFNSNGELNRATLRQQIFNDERARSQLESILHPLIFAEMQMQLTRVRSAYAMLVIPLLFETYQQAIADHILVVDIPEALQIERVQLRSGLSLNMIQQIMARQVSRETRLAGAMTVIDNSGELAALAEQITRLHAYYCGLAGKEKRTANAFFCKKRIHN</sequence>
<keyword evidence="4 5" id="KW-0173">Coenzyme A biosynthesis</keyword>
<dbReference type="Gene3D" id="3.40.50.300">
    <property type="entry name" value="P-loop containing nucleotide triphosphate hydrolases"/>
    <property type="match status" value="1"/>
</dbReference>
<keyword evidence="8" id="KW-1185">Reference proteome</keyword>
<organism evidence="7 8">
    <name type="scientific">Thiospirillum jenense</name>
    <dbReference type="NCBI Taxonomy" id="1653858"/>
    <lineage>
        <taxon>Bacteria</taxon>
        <taxon>Pseudomonadati</taxon>
        <taxon>Pseudomonadota</taxon>
        <taxon>Gammaproteobacteria</taxon>
        <taxon>Chromatiales</taxon>
        <taxon>Chromatiaceae</taxon>
        <taxon>Thiospirillum</taxon>
    </lineage>
</organism>
<dbReference type="Proteomes" id="UP000548632">
    <property type="component" value="Unassembled WGS sequence"/>
</dbReference>
<comment type="function">
    <text evidence="5">Catalyzes the phosphorylation of the 3'-hydroxyl group of dephosphocoenzyme A to form coenzyme A.</text>
</comment>
<evidence type="ECO:0000313" key="7">
    <source>
        <dbReference type="EMBL" id="MBB1127015.1"/>
    </source>
</evidence>
<proteinExistence type="inferred from homology"/>
<dbReference type="RefSeq" id="WP_182584639.1">
    <property type="nucleotide sequence ID" value="NZ_JABVCQ010000032.1"/>
</dbReference>
<keyword evidence="5 7" id="KW-0418">Kinase</keyword>
<feature type="binding site" evidence="5">
    <location>
        <begin position="11"/>
        <end position="16"/>
    </location>
    <ligand>
        <name>ATP</name>
        <dbReference type="ChEBI" id="CHEBI:30616"/>
    </ligand>
</feature>
<dbReference type="PANTHER" id="PTHR10695">
    <property type="entry name" value="DEPHOSPHO-COA KINASE-RELATED"/>
    <property type="match status" value="1"/>
</dbReference>
<dbReference type="CDD" id="cd02022">
    <property type="entry name" value="DPCK"/>
    <property type="match status" value="1"/>
</dbReference>
<dbReference type="SUPFAM" id="SSF52540">
    <property type="entry name" value="P-loop containing nucleoside triphosphate hydrolases"/>
    <property type="match status" value="1"/>
</dbReference>
<comment type="caution">
    <text evidence="7">The sequence shown here is derived from an EMBL/GenBank/DDBJ whole genome shotgun (WGS) entry which is preliminary data.</text>
</comment>